<dbReference type="RefSeq" id="WP_051143669.1">
    <property type="nucleotide sequence ID" value="NZ_CP013126.1"/>
</dbReference>
<gene>
    <name evidence="2" type="ORF">AXH35_04770</name>
</gene>
<evidence type="ECO:0000313" key="2">
    <source>
        <dbReference type="EMBL" id="AMS07009.1"/>
    </source>
</evidence>
<proteinExistence type="predicted"/>
<sequence length="73" mass="7950">MNRSGKSSGTQRHTGPVIDRVRALRARELHHSSDQAESGSPEAPAQMPAPGQEWEVILADLRRRAEGDSTSTD</sequence>
<feature type="region of interest" description="Disordered" evidence="1">
    <location>
        <begin position="25"/>
        <end position="54"/>
    </location>
</feature>
<dbReference type="EMBL" id="CP014352">
    <property type="protein sequence ID" value="AMS07009.1"/>
    <property type="molecule type" value="Genomic_DNA"/>
</dbReference>
<organism evidence="2 3">
    <name type="scientific">Acidipropionibacterium acidipropionici</name>
    <dbReference type="NCBI Taxonomy" id="1748"/>
    <lineage>
        <taxon>Bacteria</taxon>
        <taxon>Bacillati</taxon>
        <taxon>Actinomycetota</taxon>
        <taxon>Actinomycetes</taxon>
        <taxon>Propionibacteriales</taxon>
        <taxon>Propionibacteriaceae</taxon>
        <taxon>Acidipropionibacterium</taxon>
    </lineage>
</organism>
<dbReference type="OrthoDB" id="3712396at2"/>
<accession>A0A3Q9CQZ3</accession>
<dbReference type="GeneID" id="88085430"/>
<name>A0A3Q9CQZ3_9ACTN</name>
<evidence type="ECO:0000256" key="1">
    <source>
        <dbReference type="SAM" id="MobiDB-lite"/>
    </source>
</evidence>
<protein>
    <submittedName>
        <fullName evidence="2">Uncharacterized protein</fullName>
    </submittedName>
</protein>
<dbReference type="Proteomes" id="UP000075221">
    <property type="component" value="Chromosome"/>
</dbReference>
<feature type="compositionally biased region" description="Basic and acidic residues" evidence="1">
    <location>
        <begin position="25"/>
        <end position="34"/>
    </location>
</feature>
<evidence type="ECO:0000313" key="3">
    <source>
        <dbReference type="Proteomes" id="UP000075221"/>
    </source>
</evidence>
<reference evidence="2 3" key="1">
    <citation type="submission" date="2016-02" db="EMBL/GenBank/DDBJ databases">
        <title>Complete Genome Sequence of Propionibacterium acidipropionici ATCC 55737.</title>
        <authorList>
            <person name="Luna Flores C.H."/>
            <person name="Nielsen L.K."/>
            <person name="Marcellin E."/>
        </authorList>
    </citation>
    <scope>NUCLEOTIDE SEQUENCE [LARGE SCALE GENOMIC DNA]</scope>
    <source>
        <strain evidence="2 3">ATCC 55737</strain>
    </source>
</reference>
<dbReference type="AlphaFoldDB" id="A0A3Q9CQZ3"/>
<dbReference type="KEGG" id="aaci:ASQ49_10475"/>